<dbReference type="CDD" id="cd04486">
    <property type="entry name" value="YhcR_OBF_like"/>
    <property type="match status" value="1"/>
</dbReference>
<dbReference type="GO" id="GO:0003824">
    <property type="term" value="F:catalytic activity"/>
    <property type="evidence" value="ECO:0007669"/>
    <property type="project" value="InterPro"/>
</dbReference>
<dbReference type="Gene3D" id="3.60.10.10">
    <property type="entry name" value="Endonuclease/exonuclease/phosphatase"/>
    <property type="match status" value="1"/>
</dbReference>
<evidence type="ECO:0000313" key="3">
    <source>
        <dbReference type="Proteomes" id="UP000585681"/>
    </source>
</evidence>
<feature type="domain" description="Endonuclease/exonuclease/phosphatase" evidence="1">
    <location>
        <begin position="805"/>
        <end position="1147"/>
    </location>
</feature>
<evidence type="ECO:0000313" key="2">
    <source>
        <dbReference type="EMBL" id="MBB4020711.1"/>
    </source>
</evidence>
<dbReference type="PANTHER" id="PTHR42834:SF1">
    <property type="entry name" value="ENDONUCLEASE_EXONUCLEASE_PHOSPHATASE FAMILY PROTEIN (AFU_ORTHOLOGUE AFUA_3G09210)"/>
    <property type="match status" value="1"/>
</dbReference>
<dbReference type="SUPFAM" id="SSF56219">
    <property type="entry name" value="DNase I-like"/>
    <property type="match status" value="1"/>
</dbReference>
<dbReference type="InterPro" id="IPR005135">
    <property type="entry name" value="Endo/exonuclease/phosphatase"/>
</dbReference>
<dbReference type="InterPro" id="IPR036691">
    <property type="entry name" value="Endo/exonu/phosph_ase_sf"/>
</dbReference>
<comment type="caution">
    <text evidence="2">The sequence shown here is derived from an EMBL/GenBank/DDBJ whole genome shotgun (WGS) entry which is preliminary data.</text>
</comment>
<dbReference type="RefSeq" id="WP_054538225.1">
    <property type="nucleotide sequence ID" value="NZ_JACIEQ010000001.1"/>
</dbReference>
<dbReference type="NCBIfam" id="NF033681">
    <property type="entry name" value="ExeM_NucH_DNase"/>
    <property type="match status" value="1"/>
</dbReference>
<dbReference type="Proteomes" id="UP000585681">
    <property type="component" value="Unassembled WGS sequence"/>
</dbReference>
<dbReference type="InterPro" id="IPR047971">
    <property type="entry name" value="ExeM-like"/>
</dbReference>
<protein>
    <recommendedName>
        <fullName evidence="1">Endonuclease/exonuclease/phosphatase domain-containing protein</fullName>
    </recommendedName>
</protein>
<proteinExistence type="predicted"/>
<gene>
    <name evidence="2" type="ORF">GGR17_000502</name>
</gene>
<evidence type="ECO:0000259" key="1">
    <source>
        <dbReference type="Pfam" id="PF03372"/>
    </source>
</evidence>
<dbReference type="CDD" id="cd10283">
    <property type="entry name" value="MnuA_DNase1-like"/>
    <property type="match status" value="1"/>
</dbReference>
<sequence length="1343" mass="139247">MSIIYREDFETDGNGTRYTTSVPEFTDGSGDFFTRTDGSTIGSFYSVTGFSGAYYFAVMDTNGEAPYASTVSLSIGGIDIAGYSSIEISGLFAEDDDSTNQDWDADSLVYVEAQVDGGGYAKVLQFASGGFTNSEPGLDADFDGTADGPALTATFTNYIAALAGTGSVLDLRVTFENLEAGDEDISIDDITVSGTAASTDVTVLDETFDDATGFTTSTAFFSDGYYDYFGISDGASGGDFGGDPQPGADFTGYTGTTGSFLTGQDLDGEGAALPITASWTGLDVSGLSNLSFSGEFAELFENSGNIDAADYIRVIAAIDGGAEQTVLEFRGADFSSTSGPYNGIFRLDTDADGIGDGTALTNDMTAVLASIAGTGSTLDLRLELSVDAGYEDFALDNFKVVGTSGATVSPAVIARTGDGLAVTEEGETTDTFTLELATSPAAPVTVTVTAPDAQTLVSADGVTFAASADVILSDMTPATVTVRAVDDAIDEAAPHLGDLAFTVASADTDYNGLTVGNLNVAIDDNDFSITLISEIQGAGAASAMTGQEVTVEGVVTGLITGSSGVTGYFIQEEDADSDGDAATSEGVFVYAPGAAVAVGDKLRLTGTVAEFSNLTEITSVSYTQVLATGVALPTATMITLGMGPDFEAYEGMRVELVTGSADPLTVITNFNLDRYGEVQVSEGVQTTPTQILDPNTQQAEIDALTTANLTSRLTIDDGSTAQNPDTYTLIDSGDGTPLTAGDPITAAGPTLRLGAEVSSVIGVMDERYGVYRIQSEGPLDTVDSTNEGARPATAPVVGGEMTVASFNVLNYFTTLDDGSLTGPNGDLDPRGATTAADLVRQTDKIVAALVELDADIIGLQELENNGFGTDSAIAALVDALNTALGANVYGYVDPGVPFVGTDAITTGIIYKTAVVAPVGAQVLTFAEDSAAATYALVDTIQQQTGTSPVGDYQRNRPSIAATFVDADGSEVTVVADHFKSKGSSGLDTLVSDAIGAGVSQTLIDALLADPNYDSGDGQGFWNQVRADAAAELTAWLATNPTGASDPSNIVILGDLNAYAMEDPVQTIVGDGYTDLASAYPGDQAYSYVFDGQRGTLDYGLASGDILDNVTGVAEWHINADEPDLLNYSSQYSDVSFYNADFYAASDHDPLVLGLTLDDPTALARIDFLSIRKRDYAVYSVDGVEVDEQRLRYVQKSIDLQTPGIQIDAADVNLGAVKLAMIGDGLGVRSALGDRPMKRQDGRTLDQEETATFSLTDAGGLGDALEVEFEFANVKGSGEVALDFYSSGVLVDTALLSIANDAVSYDLMGNTSFDQVTLGVTGDLALEISAVDFYRLETDTFLFG</sequence>
<organism evidence="2 3">
    <name type="scientific">Actibacterium naphthalenivorans</name>
    <dbReference type="NCBI Taxonomy" id="1614693"/>
    <lineage>
        <taxon>Bacteria</taxon>
        <taxon>Pseudomonadati</taxon>
        <taxon>Pseudomonadota</taxon>
        <taxon>Alphaproteobacteria</taxon>
        <taxon>Rhodobacterales</taxon>
        <taxon>Roseobacteraceae</taxon>
        <taxon>Actibacterium</taxon>
    </lineage>
</organism>
<dbReference type="Pfam" id="PF03372">
    <property type="entry name" value="Exo_endo_phos"/>
    <property type="match status" value="1"/>
</dbReference>
<dbReference type="EMBL" id="JACIEQ010000001">
    <property type="protein sequence ID" value="MBB4020711.1"/>
    <property type="molecule type" value="Genomic_DNA"/>
</dbReference>
<reference evidence="2" key="1">
    <citation type="submission" date="2020-08" db="EMBL/GenBank/DDBJ databases">
        <title>Genomic Encyclopedia of Type Strains, Phase IV (KMG-IV): sequencing the most valuable type-strain genomes for metagenomic binning, comparative biology and taxonomic classification.</title>
        <authorList>
            <person name="Goeker M."/>
        </authorList>
    </citation>
    <scope>NUCLEOTIDE SEQUENCE [LARGE SCALE GENOMIC DNA]</scope>
    <source>
        <strain evidence="2">DSM 105040</strain>
    </source>
</reference>
<keyword evidence="3" id="KW-1185">Reference proteome</keyword>
<dbReference type="PANTHER" id="PTHR42834">
    <property type="entry name" value="ENDONUCLEASE/EXONUCLEASE/PHOSPHATASE FAMILY PROTEIN (AFU_ORTHOLOGUE AFUA_3G09210)"/>
    <property type="match status" value="1"/>
</dbReference>
<accession>A0A840C473</accession>
<name>A0A840C473_9RHOB</name>